<evidence type="ECO:0000313" key="2">
    <source>
        <dbReference type="Proteomes" id="UP001500282"/>
    </source>
</evidence>
<organism evidence="1 2">
    <name type="scientific">Streptomyces javensis</name>
    <dbReference type="NCBI Taxonomy" id="114698"/>
    <lineage>
        <taxon>Bacteria</taxon>
        <taxon>Bacillati</taxon>
        <taxon>Actinomycetota</taxon>
        <taxon>Actinomycetes</taxon>
        <taxon>Kitasatosporales</taxon>
        <taxon>Streptomycetaceae</taxon>
        <taxon>Streptomyces</taxon>
        <taxon>Streptomyces violaceusniger group</taxon>
    </lineage>
</organism>
<keyword evidence="2" id="KW-1185">Reference proteome</keyword>
<reference evidence="1 2" key="1">
    <citation type="journal article" date="2019" name="Int. J. Syst. Evol. Microbiol.">
        <title>The Global Catalogue of Microorganisms (GCM) 10K type strain sequencing project: providing services to taxonomists for standard genome sequencing and annotation.</title>
        <authorList>
            <consortium name="The Broad Institute Genomics Platform"/>
            <consortium name="The Broad Institute Genome Sequencing Center for Infectious Disease"/>
            <person name="Wu L."/>
            <person name="Ma J."/>
        </authorList>
    </citation>
    <scope>NUCLEOTIDE SEQUENCE [LARGE SCALE GENOMIC DNA]</scope>
    <source>
        <strain evidence="1 2">JCM 11448</strain>
    </source>
</reference>
<dbReference type="Proteomes" id="UP001500282">
    <property type="component" value="Unassembled WGS sequence"/>
</dbReference>
<comment type="caution">
    <text evidence="1">The sequence shown here is derived from an EMBL/GenBank/DDBJ whole genome shotgun (WGS) entry which is preliminary data.</text>
</comment>
<protein>
    <submittedName>
        <fullName evidence="1">Uncharacterized protein</fullName>
    </submittedName>
</protein>
<accession>A0ABN1X9U3</accession>
<sequence length="110" mass="12166">MQQTVLGVPPAPTALGHLPVIEPRQRLARLQMFIEERGEPVDVPQIPGPLGVLPRVPLALQGGSQVHDVWSEHVDQVQARRQERTQDAVVQWLGFDHHLRPGGRPGDFPG</sequence>
<proteinExistence type="predicted"/>
<dbReference type="EMBL" id="BAAAIH010000056">
    <property type="protein sequence ID" value="GAA1294257.1"/>
    <property type="molecule type" value="Genomic_DNA"/>
</dbReference>
<name>A0ABN1X9U3_9ACTN</name>
<evidence type="ECO:0000313" key="1">
    <source>
        <dbReference type="EMBL" id="GAA1294257.1"/>
    </source>
</evidence>
<gene>
    <name evidence="1" type="ORF">GCM10009579_70530</name>
</gene>